<dbReference type="VEuPathDB" id="MicrosporidiaDB:TUBRATIS_29840"/>
<dbReference type="Proteomes" id="UP000282876">
    <property type="component" value="Unassembled WGS sequence"/>
</dbReference>
<dbReference type="AlphaFoldDB" id="A0A437AHF2"/>
<evidence type="ECO:0000313" key="1">
    <source>
        <dbReference type="EMBL" id="RVD90595.1"/>
    </source>
</evidence>
<name>A0A437AHF2_9MICR</name>
<dbReference type="EMBL" id="RCSS01000834">
    <property type="protein sequence ID" value="RVD90595.1"/>
    <property type="molecule type" value="Genomic_DNA"/>
</dbReference>
<gene>
    <name evidence="1" type="ORF">TUBRATIS_29840</name>
</gene>
<reference evidence="1 2" key="1">
    <citation type="submission" date="2018-10" db="EMBL/GenBank/DDBJ databases">
        <title>Draft genome sequence of the microsporidian Tubulinosema ratisbonensis.</title>
        <authorList>
            <person name="Polonais V."/>
            <person name="Peyretaillade E."/>
            <person name="Niehus S."/>
            <person name="Wawrzyniak I."/>
            <person name="Franchet A."/>
            <person name="Gaspin C."/>
            <person name="Reichstadt M."/>
            <person name="Belser C."/>
            <person name="Labadie K."/>
            <person name="Delbac F."/>
            <person name="Ferrandon D."/>
        </authorList>
    </citation>
    <scope>NUCLEOTIDE SEQUENCE [LARGE SCALE GENOMIC DNA]</scope>
    <source>
        <strain evidence="1 2">Franzen</strain>
    </source>
</reference>
<evidence type="ECO:0000313" key="2">
    <source>
        <dbReference type="Proteomes" id="UP000282876"/>
    </source>
</evidence>
<proteinExistence type="predicted"/>
<keyword evidence="2" id="KW-1185">Reference proteome</keyword>
<accession>A0A437AHF2</accession>
<sequence length="373" mass="45211">MIKAKLLLFISCFTCSHKNLSIIIKPLNQKEGCKFEQSSDFLDWVHRKFFEINNNEHNNIFYKSRIKFYSNYDYNNLLEQICKIYVSQISFMPNLVIVKVLMEYYCFYFFQSHLIYNRMYHKSFRGIIFLYNLFENKQLNIFFDFTKVYAGEYLQEKDALFKKKDEYYLNTTIYLRQKDFETDFRICTLNILSKLNINYKRIHGNCDFINFMNQKSMLKLLLDIYNDIDFKKLKTLLPELQIIKKYSLKTGTIYLNLQKIYYCLMIIMTKFKVINILTFKNEDSIFYQKYIPLYKIKIITLLKFSIRCYQFCLYRILEDCDNLNLDFIQILASLSYYKIDSNINIVDENDTEAVLARDYANHMNVNYIPAEKR</sequence>
<comment type="caution">
    <text evidence="1">The sequence shown here is derived from an EMBL/GenBank/DDBJ whole genome shotgun (WGS) entry which is preliminary data.</text>
</comment>
<organism evidence="1 2">
    <name type="scientific">Tubulinosema ratisbonensis</name>
    <dbReference type="NCBI Taxonomy" id="291195"/>
    <lineage>
        <taxon>Eukaryota</taxon>
        <taxon>Fungi</taxon>
        <taxon>Fungi incertae sedis</taxon>
        <taxon>Microsporidia</taxon>
        <taxon>Tubulinosematoidea</taxon>
        <taxon>Tubulinosematidae</taxon>
        <taxon>Tubulinosema</taxon>
    </lineage>
</organism>
<protein>
    <submittedName>
        <fullName evidence="1">Uncharacterized protein</fullName>
    </submittedName>
</protein>